<feature type="transmembrane region" description="Helical" evidence="11">
    <location>
        <begin position="339"/>
        <end position="361"/>
    </location>
</feature>
<feature type="domain" description="Neurotransmitter-gated ion-channel transmembrane" evidence="14">
    <location>
        <begin position="344"/>
        <end position="435"/>
    </location>
</feature>
<protein>
    <submittedName>
        <fullName evidence="15">Glutamate-gated chloride channel</fullName>
    </submittedName>
</protein>
<dbReference type="PROSITE" id="PS00236">
    <property type="entry name" value="NEUROTR_ION_CHANNEL"/>
    <property type="match status" value="1"/>
</dbReference>
<feature type="transmembrane region" description="Helical" evidence="11">
    <location>
        <begin position="618"/>
        <end position="641"/>
    </location>
</feature>
<keyword evidence="7 11" id="KW-1133">Transmembrane helix</keyword>
<dbReference type="AlphaFoldDB" id="A0A0V1EFI7"/>
<keyword evidence="8 11" id="KW-0406">Ion transport</keyword>
<dbReference type="SUPFAM" id="SSF63712">
    <property type="entry name" value="Nicotinic receptor ligand binding domain-like"/>
    <property type="match status" value="1"/>
</dbReference>
<evidence type="ECO:0000256" key="4">
    <source>
        <dbReference type="ARBA" id="ARBA00022475"/>
    </source>
</evidence>
<dbReference type="GO" id="GO:0005230">
    <property type="term" value="F:extracellular ligand-gated monoatomic ion channel activity"/>
    <property type="evidence" value="ECO:0007669"/>
    <property type="project" value="InterPro"/>
</dbReference>
<comment type="subcellular location">
    <subcellularLocation>
        <location evidence="2">Cell membrane</location>
    </subcellularLocation>
    <subcellularLocation>
        <location evidence="1">Membrane</location>
        <topology evidence="1">Multi-pass membrane protein</topology>
    </subcellularLocation>
</comment>
<evidence type="ECO:0000313" key="16">
    <source>
        <dbReference type="Proteomes" id="UP000054632"/>
    </source>
</evidence>
<feature type="transmembrane region" description="Helical" evidence="11">
    <location>
        <begin position="764"/>
        <end position="782"/>
    </location>
</feature>
<dbReference type="InterPro" id="IPR044721">
    <property type="entry name" value="GluCl_TM"/>
</dbReference>
<dbReference type="CDD" id="cd18993">
    <property type="entry name" value="LGIC_ECD_GluCl"/>
    <property type="match status" value="1"/>
</dbReference>
<evidence type="ECO:0000256" key="1">
    <source>
        <dbReference type="ARBA" id="ARBA00004141"/>
    </source>
</evidence>
<keyword evidence="9 11" id="KW-0472">Membrane</keyword>
<feature type="transmembrane region" description="Helical" evidence="11">
    <location>
        <begin position="519"/>
        <end position="537"/>
    </location>
</feature>
<keyword evidence="5 11" id="KW-0812">Transmembrane</keyword>
<evidence type="ECO:0000256" key="5">
    <source>
        <dbReference type="ARBA" id="ARBA00022692"/>
    </source>
</evidence>
<dbReference type="InterPro" id="IPR018000">
    <property type="entry name" value="Neurotransmitter_ion_chnl_CS"/>
</dbReference>
<keyword evidence="10 11" id="KW-0407">Ion channel</keyword>
<dbReference type="InterPro" id="IPR006201">
    <property type="entry name" value="Neur_channel"/>
</dbReference>
<feature type="domain" description="Neurotransmitter-gated ion-channel transmembrane" evidence="14">
    <location>
        <begin position="560"/>
        <end position="692"/>
    </location>
</feature>
<evidence type="ECO:0000256" key="12">
    <source>
        <dbReference type="SAM" id="MobiDB-lite"/>
    </source>
</evidence>
<dbReference type="PRINTS" id="PR00253">
    <property type="entry name" value="GABAARECEPTR"/>
</dbReference>
<dbReference type="PRINTS" id="PR00252">
    <property type="entry name" value="NRIONCHANNEL"/>
</dbReference>
<feature type="transmembrane region" description="Helical" evidence="11">
    <location>
        <begin position="402"/>
        <end position="425"/>
    </location>
</feature>
<accession>A0A0V1EFI7</accession>
<evidence type="ECO:0000256" key="10">
    <source>
        <dbReference type="ARBA" id="ARBA00023303"/>
    </source>
</evidence>
<reference evidence="15 16" key="1">
    <citation type="submission" date="2015-01" db="EMBL/GenBank/DDBJ databases">
        <title>Evolution of Trichinella species and genotypes.</title>
        <authorList>
            <person name="Korhonen P.K."/>
            <person name="Edoardo P."/>
            <person name="Giuseppe L.R."/>
            <person name="Gasser R.B."/>
        </authorList>
    </citation>
    <scope>NUCLEOTIDE SEQUENCE [LARGE SCALE GENOMIC DNA]</scope>
    <source>
        <strain evidence="15">ISS13</strain>
    </source>
</reference>
<dbReference type="InterPro" id="IPR006029">
    <property type="entry name" value="Neurotrans-gated_channel_TM"/>
</dbReference>
<evidence type="ECO:0000256" key="3">
    <source>
        <dbReference type="ARBA" id="ARBA00022448"/>
    </source>
</evidence>
<evidence type="ECO:0000256" key="8">
    <source>
        <dbReference type="ARBA" id="ARBA00023065"/>
    </source>
</evidence>
<dbReference type="Gene3D" id="1.20.58.390">
    <property type="entry name" value="Neurotransmitter-gated ion-channel transmembrane domain"/>
    <property type="match status" value="2"/>
</dbReference>
<gene>
    <name evidence="15" type="primary">GluClalpha</name>
    <name evidence="15" type="ORF">T4A_8351</name>
</gene>
<evidence type="ECO:0000259" key="14">
    <source>
        <dbReference type="Pfam" id="PF02932"/>
    </source>
</evidence>
<comment type="caution">
    <text evidence="11">Lacks conserved residue(s) required for the propagation of feature annotation.</text>
</comment>
<feature type="compositionally biased region" description="Basic and acidic residues" evidence="12">
    <location>
        <begin position="110"/>
        <end position="123"/>
    </location>
</feature>
<dbReference type="EMBL" id="JYDR01000043">
    <property type="protein sequence ID" value="KRY72574.1"/>
    <property type="molecule type" value="Genomic_DNA"/>
</dbReference>
<comment type="caution">
    <text evidence="15">The sequence shown here is derived from an EMBL/GenBank/DDBJ whole genome shotgun (WGS) entry which is preliminary data.</text>
</comment>
<evidence type="ECO:0000313" key="15">
    <source>
        <dbReference type="EMBL" id="KRY72574.1"/>
    </source>
</evidence>
<evidence type="ECO:0000256" key="2">
    <source>
        <dbReference type="ARBA" id="ARBA00004236"/>
    </source>
</evidence>
<feature type="transmembrane region" description="Helical" evidence="11">
    <location>
        <begin position="582"/>
        <end position="598"/>
    </location>
</feature>
<dbReference type="GO" id="GO:0005886">
    <property type="term" value="C:plasma membrane"/>
    <property type="evidence" value="ECO:0007669"/>
    <property type="project" value="UniProtKB-SubCell"/>
</dbReference>
<name>A0A0V1EFI7_TRIPS</name>
<evidence type="ECO:0000256" key="6">
    <source>
        <dbReference type="ARBA" id="ARBA00022729"/>
    </source>
</evidence>
<dbReference type="InterPro" id="IPR006202">
    <property type="entry name" value="Neur_chan_lig-bd"/>
</dbReference>
<dbReference type="FunFam" id="2.70.170.10:FF:000038">
    <property type="entry name" value="Glutamate-gated chloride channel alpha"/>
    <property type="match status" value="1"/>
</dbReference>
<keyword evidence="4" id="KW-1003">Cell membrane</keyword>
<dbReference type="InterPro" id="IPR036719">
    <property type="entry name" value="Neuro-gated_channel_TM_sf"/>
</dbReference>
<feature type="transmembrane region" description="Helical" evidence="11">
    <location>
        <begin position="553"/>
        <end position="575"/>
    </location>
</feature>
<comment type="similarity">
    <text evidence="11">Belongs to the ligand-gated ion channel (TC 1.A.9) family.</text>
</comment>
<dbReference type="GO" id="GO:0004888">
    <property type="term" value="F:transmembrane signaling receptor activity"/>
    <property type="evidence" value="ECO:0007669"/>
    <property type="project" value="InterPro"/>
</dbReference>
<dbReference type="CDD" id="cd19049">
    <property type="entry name" value="LGIC_TM_anion"/>
    <property type="match status" value="1"/>
</dbReference>
<dbReference type="PANTHER" id="PTHR18945">
    <property type="entry name" value="NEUROTRANSMITTER GATED ION CHANNEL"/>
    <property type="match status" value="1"/>
</dbReference>
<dbReference type="NCBIfam" id="TIGR00860">
    <property type="entry name" value="LIC"/>
    <property type="match status" value="1"/>
</dbReference>
<dbReference type="Proteomes" id="UP000054632">
    <property type="component" value="Unassembled WGS sequence"/>
</dbReference>
<feature type="domain" description="Neurotransmitter-gated ion-channel ligand-binding" evidence="13">
    <location>
        <begin position="126"/>
        <end position="317"/>
    </location>
</feature>
<evidence type="ECO:0000256" key="11">
    <source>
        <dbReference type="RuleBase" id="RU000687"/>
    </source>
</evidence>
<evidence type="ECO:0000256" key="7">
    <source>
        <dbReference type="ARBA" id="ARBA00022989"/>
    </source>
</evidence>
<evidence type="ECO:0000259" key="13">
    <source>
        <dbReference type="Pfam" id="PF02931"/>
    </source>
</evidence>
<dbReference type="Pfam" id="PF02931">
    <property type="entry name" value="Neur_chan_LBD"/>
    <property type="match status" value="1"/>
</dbReference>
<feature type="region of interest" description="Disordered" evidence="12">
    <location>
        <begin position="100"/>
        <end position="123"/>
    </location>
</feature>
<dbReference type="InterPro" id="IPR038050">
    <property type="entry name" value="Neuro_actylchol_rec"/>
</dbReference>
<dbReference type="Gene3D" id="2.70.170.10">
    <property type="entry name" value="Neurotransmitter-gated ion-channel ligand-binding domain"/>
    <property type="match status" value="1"/>
</dbReference>
<dbReference type="CDD" id="cd19062">
    <property type="entry name" value="LGIC_TM_GluCl"/>
    <property type="match status" value="1"/>
</dbReference>
<proteinExistence type="inferred from homology"/>
<organism evidence="15 16">
    <name type="scientific">Trichinella pseudospiralis</name>
    <name type="common">Parasitic roundworm</name>
    <dbReference type="NCBI Taxonomy" id="6337"/>
    <lineage>
        <taxon>Eukaryota</taxon>
        <taxon>Metazoa</taxon>
        <taxon>Ecdysozoa</taxon>
        <taxon>Nematoda</taxon>
        <taxon>Enoplea</taxon>
        <taxon>Dorylaimia</taxon>
        <taxon>Trichinellida</taxon>
        <taxon>Trichinellidae</taxon>
        <taxon>Trichinella</taxon>
    </lineage>
</organism>
<dbReference type="Pfam" id="PF02932">
    <property type="entry name" value="Neur_chan_memb"/>
    <property type="match status" value="2"/>
</dbReference>
<dbReference type="SUPFAM" id="SSF90112">
    <property type="entry name" value="Neurotransmitter-gated ion-channel transmembrane pore"/>
    <property type="match status" value="2"/>
</dbReference>
<sequence length="809" mass="93367">MCKQTAVSSEVKMWYDEIKSEVEIKGNNVIHLNTLTSAKIKETMKPMTVDKFPSPDYGKIYGRFLLTISLLSMWLNFTLTHPRDSLTTWQSRDIKGMDFQNRTKRSRRGKIGERREEEATKEKLSEQDIIQKVMDGYDWRVRPRGLNASIPDTGGPVIVNVNIMMRSISKVDDVNMEYSVQFTFREQWVDSRLAYKNMVSSGVAMPKFVVLTPNDQSQQVWMPDTFFQNEKEARRHMIDKPNVMIRIYPDGEMLYSVRLSLVLSCPMSLEYYPLDRQTCLIDLASYGYTTEDIKYEWKEDGPVQLKDGLKNSLPSFELQDVTTGFCTSKTNTGAREFSYYLLQLYIPSFMLVIVSWVSFWLEKESVAARVTLGITTLLTITTQASGINANLPPVSYTKAIDVWIEVCVAFIFCALLEFALVNYAARKDNIEAMNRAAYSSSKMVQFGYKNFAIAPFKEMDESCVQDDICQFDVLQRAFRLSHITADSPYYISSTTNSKIWNGLCRWLNNYRERARRIDIVARIIFPIGFFTFNFVYWCEYSCLRTILTLKREYSYYLITLYIPSFMLVVVSWVNFWIDKDAVPARVSLGVTTLLTMTTQASGVNAKLPPVSYTKAIDVWIGVCLAFIFGALLEFALVNYAGRVEFLEKERRKQKVNLLTDNRWLPTVALPFMMQQSSSAANPAGTFMQTRQSTQIPQMQRQMPAADGFSIEAMCPECKAEQSEKKKVHDWEKEWIVVAAFMVCKIQGTIKEDRCYFKTCIPHRFFFFQLYILDCIFSLISFVDNVMSILDTISSLLYIVQFIHYATRQV</sequence>
<dbReference type="InterPro" id="IPR036734">
    <property type="entry name" value="Neur_chan_lig-bd_sf"/>
</dbReference>
<evidence type="ECO:0000256" key="9">
    <source>
        <dbReference type="ARBA" id="ARBA00023136"/>
    </source>
</evidence>
<dbReference type="InterPro" id="IPR006028">
    <property type="entry name" value="GABAA/Glycine_rcpt"/>
</dbReference>
<keyword evidence="6" id="KW-0732">Signal</keyword>
<keyword evidence="3 11" id="KW-0813">Transport</keyword>